<evidence type="ECO:0008006" key="3">
    <source>
        <dbReference type="Google" id="ProtNLM"/>
    </source>
</evidence>
<evidence type="ECO:0000313" key="1">
    <source>
        <dbReference type="EMBL" id="NEZ60351.1"/>
    </source>
</evidence>
<keyword evidence="2" id="KW-1185">Reference proteome</keyword>
<protein>
    <recommendedName>
        <fullName evidence="3">Serine protease</fullName>
    </recommendedName>
</protein>
<dbReference type="EMBL" id="QXHD01000004">
    <property type="protein sequence ID" value="NEZ60351.1"/>
    <property type="molecule type" value="Genomic_DNA"/>
</dbReference>
<dbReference type="Gene3D" id="3.40.50.300">
    <property type="entry name" value="P-loop containing nucleotide triphosphate hydrolases"/>
    <property type="match status" value="1"/>
</dbReference>
<proteinExistence type="predicted"/>
<dbReference type="SUPFAM" id="SSF50494">
    <property type="entry name" value="Trypsin-like serine proteases"/>
    <property type="match status" value="1"/>
</dbReference>
<reference evidence="1 2" key="1">
    <citation type="journal article" date="2020" name="Microb. Ecol.">
        <title>Ecogenomics of the Marine Benthic Filamentous Cyanobacterium Adonisia.</title>
        <authorList>
            <person name="Walter J.M."/>
            <person name="Coutinho F.H."/>
            <person name="Leomil L."/>
            <person name="Hargreaves P.I."/>
            <person name="Campeao M.E."/>
            <person name="Vieira V.V."/>
            <person name="Silva B.S."/>
            <person name="Fistarol G.O."/>
            <person name="Salomon P.S."/>
            <person name="Sawabe T."/>
            <person name="Mino S."/>
            <person name="Hosokawa M."/>
            <person name="Miyashita H."/>
            <person name="Maruyama F."/>
            <person name="van Verk M.C."/>
            <person name="Dutilh B.E."/>
            <person name="Thompson C.C."/>
            <person name="Thompson F.L."/>
        </authorList>
    </citation>
    <scope>NUCLEOTIDE SEQUENCE [LARGE SCALE GENOMIC DNA]</scope>
    <source>
        <strain evidence="1 2">CCMR0081</strain>
    </source>
</reference>
<name>A0A6M0RX92_9CYAN</name>
<dbReference type="Proteomes" id="UP000481033">
    <property type="component" value="Unassembled WGS sequence"/>
</dbReference>
<comment type="caution">
    <text evidence="1">The sequence shown here is derived from an EMBL/GenBank/DDBJ whole genome shotgun (WGS) entry which is preliminary data.</text>
</comment>
<dbReference type="InterPro" id="IPR009003">
    <property type="entry name" value="Peptidase_S1_PA"/>
</dbReference>
<dbReference type="SUPFAM" id="SSF52540">
    <property type="entry name" value="P-loop containing nucleoside triphosphate hydrolases"/>
    <property type="match status" value="1"/>
</dbReference>
<dbReference type="PANTHER" id="PTHR34301:SF8">
    <property type="entry name" value="ATPASE DOMAIN-CONTAINING PROTEIN"/>
    <property type="match status" value="1"/>
</dbReference>
<dbReference type="AlphaFoldDB" id="A0A6M0RX92"/>
<dbReference type="InterPro" id="IPR043504">
    <property type="entry name" value="Peptidase_S1_PA_chymotrypsin"/>
</dbReference>
<dbReference type="Pfam" id="PF13365">
    <property type="entry name" value="Trypsin_2"/>
    <property type="match status" value="1"/>
</dbReference>
<dbReference type="PANTHER" id="PTHR34301">
    <property type="entry name" value="DNA-BINDING PROTEIN-RELATED"/>
    <property type="match status" value="1"/>
</dbReference>
<sequence length="490" mass="54594">MSGAMEGAIVRILATSTPDYAVGIGVFVGERHVLTCAHVVAQAIIYSELEETSPKSPVLLEFPFVAPGQVVTATVVCWEPAKPDFSGSGPEDIAVLRLSKSIPQGAKSVCLVDSIDTSGHNFKVFGCPETHNRKGAWASGKLGNLLINGWIQVEGIRIQGFQIESGYSGSPVWDQELEAVIGITVAADIHQPERKVGYVIPTRMLMEAWPILAGWVSSSGKSLLKEKAVVLSSPFQCVGALSKDSKVYIPRDCDNKLSDKLDKKRFIAIQGDHGIGKTSLLRQVNKMRLCSEDGWMLCDIDLQGMNTEDQKIFLRDLFNEISRSLNEKVTNWGEIYRILTAKSIVFCIDEFGTLNRDSAYLLIRHLHWLAEKPDANIRIIVCLDSKIDTFIRQEVGATNPKYWRHWETVLIQPFTHSEIDKLISFLPQDAWEVAYESKELIYSKSSRGQPNQIQYLCENLFKKSVNNKASKSDFIEIISSSDSYSLNFGL</sequence>
<dbReference type="InterPro" id="IPR027417">
    <property type="entry name" value="P-loop_NTPase"/>
</dbReference>
<accession>A0A6M0RX92</accession>
<gene>
    <name evidence="1" type="ORF">DXZ20_32850</name>
</gene>
<dbReference type="Gene3D" id="2.40.10.10">
    <property type="entry name" value="Trypsin-like serine proteases"/>
    <property type="match status" value="2"/>
</dbReference>
<evidence type="ECO:0000313" key="2">
    <source>
        <dbReference type="Proteomes" id="UP000481033"/>
    </source>
</evidence>
<organism evidence="1 2">
    <name type="scientific">Adonisia turfae CCMR0081</name>
    <dbReference type="NCBI Taxonomy" id="2292702"/>
    <lineage>
        <taxon>Bacteria</taxon>
        <taxon>Bacillati</taxon>
        <taxon>Cyanobacteriota</taxon>
        <taxon>Adonisia</taxon>
        <taxon>Adonisia turfae</taxon>
    </lineage>
</organism>